<sequence length="414" mass="46535">MSSPHLIAAALRVSSVSVCAWRSPHFLTYVISIKGKVHFDLHVKALMDLEKFTEYCKDLELSNNNTEFLLNFIALMEKVTPDSKQCDNFLLHNLILDTGIIKQLVDKVWKTKDLNTYGFLAVFAATDGGVTRVFPNKAAETWEEDPEPFNASYYRRSLDNKGYIFRAPYRTGNDDILNPENDTIGILVSTAVDITIGSRNIKPAETVCHSLQDLLCYLIDDGGFLIMSNQKDHWNKIGMFFSEVDSTLFYALYNNSFYKRKQSYDYQSVCDPVPSSNTGAAPRGVFVPTIADVLNVAWWTSAAAWSLLQQMLYGFTYQSWFMTDEVDAEGMEHKETSCVTVQTQFYFSNISSSYNILQDCDNCSRRTHQTVGGVTRSAPPSSLYSSSSSSSCLFWPTPLFNSILLSSSPSFSSP</sequence>
<proteinExistence type="predicted"/>
<evidence type="ECO:0000313" key="2">
    <source>
        <dbReference type="EMBL" id="ROK31198.1"/>
    </source>
</evidence>
<reference evidence="2 3" key="1">
    <citation type="submission" date="2018-10" db="EMBL/GenBank/DDBJ databases">
        <title>Genome assembly for a Yunnan-Guizhou Plateau 3E fish, Anabarilius grahami (Regan), and its evolutionary and genetic applications.</title>
        <authorList>
            <person name="Jiang W."/>
        </authorList>
    </citation>
    <scope>NUCLEOTIDE SEQUENCE [LARGE SCALE GENOMIC DNA]</scope>
    <source>
        <strain evidence="2">AG-KIZ</strain>
        <tissue evidence="2">Muscle</tissue>
    </source>
</reference>
<dbReference type="Pfam" id="PF08473">
    <property type="entry name" value="VGCC_alpha2"/>
    <property type="match status" value="2"/>
</dbReference>
<evidence type="ECO:0000313" key="3">
    <source>
        <dbReference type="Proteomes" id="UP000281406"/>
    </source>
</evidence>
<feature type="domain" description="Voltage-dependent calcium channel alpha-2/delta subunit conserved region" evidence="1">
    <location>
        <begin position="54"/>
        <end position="204"/>
    </location>
</feature>
<dbReference type="GO" id="GO:0005245">
    <property type="term" value="F:voltage-gated calcium channel activity"/>
    <property type="evidence" value="ECO:0007669"/>
    <property type="project" value="TreeGrafter"/>
</dbReference>
<dbReference type="Proteomes" id="UP000281406">
    <property type="component" value="Unassembled WGS sequence"/>
</dbReference>
<dbReference type="AlphaFoldDB" id="A0A3N0XYY9"/>
<name>A0A3N0XYY9_ANAGA</name>
<dbReference type="PANTHER" id="PTHR10166">
    <property type="entry name" value="VOLTAGE-DEPENDENT CALCIUM CHANNEL SUBUNIT ALPHA-2/DELTA-RELATED"/>
    <property type="match status" value="1"/>
</dbReference>
<keyword evidence="3" id="KW-1185">Reference proteome</keyword>
<protein>
    <submittedName>
        <fullName evidence="2">Voltage-dependent calcium channel subunit alpha-2/delta-2</fullName>
    </submittedName>
</protein>
<dbReference type="EMBL" id="RJVU01057277">
    <property type="protein sequence ID" value="ROK31198.1"/>
    <property type="molecule type" value="Genomic_DNA"/>
</dbReference>
<dbReference type="PANTHER" id="PTHR10166:SF7">
    <property type="entry name" value="VOLTAGE-DEPENDENT CALCIUM CHANNEL SUBUNIT ALPHA-2_DELTA-2"/>
    <property type="match status" value="1"/>
</dbReference>
<gene>
    <name evidence="2" type="ORF">DPX16_4149</name>
</gene>
<dbReference type="GO" id="GO:0005891">
    <property type="term" value="C:voltage-gated calcium channel complex"/>
    <property type="evidence" value="ECO:0007669"/>
    <property type="project" value="TreeGrafter"/>
</dbReference>
<comment type="caution">
    <text evidence="2">The sequence shown here is derived from an EMBL/GenBank/DDBJ whole genome shotgun (WGS) entry which is preliminary data.</text>
</comment>
<dbReference type="OrthoDB" id="10054666at2759"/>
<organism evidence="2 3">
    <name type="scientific">Anabarilius grahami</name>
    <name type="common">Kanglang fish</name>
    <name type="synonym">Barilius grahami</name>
    <dbReference type="NCBI Taxonomy" id="495550"/>
    <lineage>
        <taxon>Eukaryota</taxon>
        <taxon>Metazoa</taxon>
        <taxon>Chordata</taxon>
        <taxon>Craniata</taxon>
        <taxon>Vertebrata</taxon>
        <taxon>Euteleostomi</taxon>
        <taxon>Actinopterygii</taxon>
        <taxon>Neopterygii</taxon>
        <taxon>Teleostei</taxon>
        <taxon>Ostariophysi</taxon>
        <taxon>Cypriniformes</taxon>
        <taxon>Xenocyprididae</taxon>
        <taxon>Xenocypridinae</taxon>
        <taxon>Xenocypridinae incertae sedis</taxon>
        <taxon>Anabarilius</taxon>
    </lineage>
</organism>
<dbReference type="InterPro" id="IPR013680">
    <property type="entry name" value="VDCC_a2/dsu"/>
</dbReference>
<feature type="domain" description="Voltage-dependent calcium channel alpha-2/delta subunit conserved region" evidence="1">
    <location>
        <begin position="212"/>
        <end position="368"/>
    </location>
</feature>
<accession>A0A3N0XYY9</accession>
<dbReference type="InterPro" id="IPR051173">
    <property type="entry name" value="Ca_channel_alpha-2/delta"/>
</dbReference>
<evidence type="ECO:0000259" key="1">
    <source>
        <dbReference type="Pfam" id="PF08473"/>
    </source>
</evidence>